<keyword evidence="3" id="KW-1185">Reference proteome</keyword>
<organism evidence="2 3">
    <name type="scientific">Funneliformis caledonium</name>
    <dbReference type="NCBI Taxonomy" id="1117310"/>
    <lineage>
        <taxon>Eukaryota</taxon>
        <taxon>Fungi</taxon>
        <taxon>Fungi incertae sedis</taxon>
        <taxon>Mucoromycota</taxon>
        <taxon>Glomeromycotina</taxon>
        <taxon>Glomeromycetes</taxon>
        <taxon>Glomerales</taxon>
        <taxon>Glomeraceae</taxon>
        <taxon>Funneliformis</taxon>
    </lineage>
</organism>
<dbReference type="EMBL" id="CAJVPQ010021801">
    <property type="protein sequence ID" value="CAG8759265.1"/>
    <property type="molecule type" value="Genomic_DNA"/>
</dbReference>
<feature type="compositionally biased region" description="Basic and acidic residues" evidence="1">
    <location>
        <begin position="36"/>
        <end position="46"/>
    </location>
</feature>
<evidence type="ECO:0000313" key="2">
    <source>
        <dbReference type="EMBL" id="CAG8759265.1"/>
    </source>
</evidence>
<protein>
    <submittedName>
        <fullName evidence="2">3026_t:CDS:1</fullName>
    </submittedName>
</protein>
<sequence>DQNNEREVNNLTEPSDKLLNKRSKNHETGNSVKKLKTLDKTNKLKS</sequence>
<accession>A0A9N9NSC1</accession>
<name>A0A9N9NSC1_9GLOM</name>
<proteinExistence type="predicted"/>
<evidence type="ECO:0000313" key="3">
    <source>
        <dbReference type="Proteomes" id="UP000789570"/>
    </source>
</evidence>
<dbReference type="AlphaFoldDB" id="A0A9N9NSC1"/>
<feature type="region of interest" description="Disordered" evidence="1">
    <location>
        <begin position="1"/>
        <end position="46"/>
    </location>
</feature>
<feature type="compositionally biased region" description="Basic and acidic residues" evidence="1">
    <location>
        <begin position="1"/>
        <end position="19"/>
    </location>
</feature>
<feature type="non-terminal residue" evidence="2">
    <location>
        <position position="1"/>
    </location>
</feature>
<comment type="caution">
    <text evidence="2">The sequence shown here is derived from an EMBL/GenBank/DDBJ whole genome shotgun (WGS) entry which is preliminary data.</text>
</comment>
<evidence type="ECO:0000256" key="1">
    <source>
        <dbReference type="SAM" id="MobiDB-lite"/>
    </source>
</evidence>
<dbReference type="Proteomes" id="UP000789570">
    <property type="component" value="Unassembled WGS sequence"/>
</dbReference>
<reference evidence="2" key="1">
    <citation type="submission" date="2021-06" db="EMBL/GenBank/DDBJ databases">
        <authorList>
            <person name="Kallberg Y."/>
            <person name="Tangrot J."/>
            <person name="Rosling A."/>
        </authorList>
    </citation>
    <scope>NUCLEOTIDE SEQUENCE</scope>
    <source>
        <strain evidence="2">UK204</strain>
    </source>
</reference>
<gene>
    <name evidence="2" type="ORF">FCALED_LOCUS16820</name>
</gene>